<reference evidence="1 2" key="1">
    <citation type="submission" date="2016-11" db="EMBL/GenBank/DDBJ databases">
        <title>Mixed transmission modes and dynamic genome evolution in an obligate animal-bacterial symbiosis.</title>
        <authorList>
            <person name="Russell S.L."/>
            <person name="Corbett-Detig R.B."/>
            <person name="Cavanaugh C.M."/>
        </authorList>
    </citation>
    <scope>NUCLEOTIDE SEQUENCE [LARGE SCALE GENOMIC DNA]</scope>
    <source>
        <strain evidence="1">Sveles-Q1</strain>
    </source>
</reference>
<sequence>MTTAGGIYEYEDGDSCTFSIGDVEIGSAVADGVVSPIDLVSDSSPTDPTVVNIVQLLMMLDDDGDPSNGIELDGSSSTGADFSAAVGGGTVDFSSATFDVDMDDVESSLGRTLPSDSDAEDHLTSSLSCALSGAFTGTFSGDIAGNWGVVIDPESLEVYGAYSTHTSSFLMDGFGSPDNLLVLGGSNSFVSEGIDGEVFTGSLTDFNSASGSWAGDADAGDFSGSRVDVSSIETPVYRVVGQCWGDFEVGIYSVEIDSSNNVEGTLYNPWDGELWNVTGTYNPGTDVLSFEYIGGFSGSVTFDPDTGDADGTWADEGVVGTIRGHGCTL</sequence>
<dbReference type="Proteomes" id="UP000191110">
    <property type="component" value="Unassembled WGS sequence"/>
</dbReference>
<organism evidence="1 2">
    <name type="scientific">Solemya pervernicosa gill symbiont</name>
    <dbReference type="NCBI Taxonomy" id="642797"/>
    <lineage>
        <taxon>Bacteria</taxon>
        <taxon>Pseudomonadati</taxon>
        <taxon>Pseudomonadota</taxon>
        <taxon>Gammaproteobacteria</taxon>
        <taxon>sulfur-oxidizing symbionts</taxon>
    </lineage>
</organism>
<evidence type="ECO:0000313" key="1">
    <source>
        <dbReference type="EMBL" id="OOZ39144.1"/>
    </source>
</evidence>
<accession>A0A1T2L264</accession>
<proteinExistence type="predicted"/>
<gene>
    <name evidence="1" type="ORF">BOW53_12645</name>
</gene>
<keyword evidence="2" id="KW-1185">Reference proteome</keyword>
<evidence type="ECO:0000313" key="2">
    <source>
        <dbReference type="Proteomes" id="UP000191110"/>
    </source>
</evidence>
<dbReference type="EMBL" id="MPRL01000058">
    <property type="protein sequence ID" value="OOZ39144.1"/>
    <property type="molecule type" value="Genomic_DNA"/>
</dbReference>
<comment type="caution">
    <text evidence="1">The sequence shown here is derived from an EMBL/GenBank/DDBJ whole genome shotgun (WGS) entry which is preliminary data.</text>
</comment>
<name>A0A1T2L264_9GAMM</name>
<dbReference type="AlphaFoldDB" id="A0A1T2L264"/>
<protein>
    <submittedName>
        <fullName evidence="1">Uncharacterized protein</fullName>
    </submittedName>
</protein>